<dbReference type="PROSITE" id="PS51257">
    <property type="entry name" value="PROKAR_LIPOPROTEIN"/>
    <property type="match status" value="1"/>
</dbReference>
<dbReference type="PATRIC" id="fig|162209.4.peg.2491"/>
<dbReference type="STRING" id="162209.IJ22_23420"/>
<sequence length="62" mass="5975" precursor="true">MKNNWLLLSAAALILTSCANPNANTPAAAPVPASPAATPASPHAAPPAADPGTPSFGTKEAA</sequence>
<name>A0A0U2IMH8_9BACL</name>
<protein>
    <submittedName>
        <fullName evidence="3">Uncharacterized protein</fullName>
    </submittedName>
</protein>
<dbReference type="Proteomes" id="UP000061660">
    <property type="component" value="Chromosome"/>
</dbReference>
<evidence type="ECO:0000256" key="2">
    <source>
        <dbReference type="SAM" id="SignalP"/>
    </source>
</evidence>
<keyword evidence="4" id="KW-1185">Reference proteome</keyword>
<dbReference type="KEGG" id="pnp:IJ22_23420"/>
<dbReference type="EMBL" id="CP013652">
    <property type="protein sequence ID" value="ALS22715.1"/>
    <property type="molecule type" value="Genomic_DNA"/>
</dbReference>
<gene>
    <name evidence="3" type="ORF">IJ22_23420</name>
</gene>
<feature type="signal peptide" evidence="2">
    <location>
        <begin position="1"/>
        <end position="23"/>
    </location>
</feature>
<accession>A0A0U2IMH8</accession>
<reference evidence="4" key="1">
    <citation type="submission" date="2015-12" db="EMBL/GenBank/DDBJ databases">
        <title>Complete genome sequences of two moderately thermophilic Paenibacillus species.</title>
        <authorList>
            <person name="Butler R.III."/>
            <person name="Wang J."/>
            <person name="Stark B.C."/>
            <person name="Pombert J.-F."/>
        </authorList>
    </citation>
    <scope>NUCLEOTIDE SEQUENCE [LARGE SCALE GENOMIC DNA]</scope>
    <source>
        <strain evidence="4">32O-Y</strain>
    </source>
</reference>
<evidence type="ECO:0000313" key="4">
    <source>
        <dbReference type="Proteomes" id="UP000061660"/>
    </source>
</evidence>
<feature type="chain" id="PRO_5038391095" evidence="2">
    <location>
        <begin position="24"/>
        <end position="62"/>
    </location>
</feature>
<keyword evidence="2" id="KW-0732">Signal</keyword>
<feature type="compositionally biased region" description="Low complexity" evidence="1">
    <location>
        <begin position="23"/>
        <end position="43"/>
    </location>
</feature>
<reference evidence="3 4" key="2">
    <citation type="journal article" date="2016" name="Genome Announc.">
        <title>Complete Genome Sequences of Two Interactive Moderate Thermophiles, Paenibacillus napthalenovorans 32O-Y and Paenibacillus sp. 32O-W.</title>
        <authorList>
            <person name="Butler R.R.III."/>
            <person name="Wang J."/>
            <person name="Stark B.C."/>
            <person name="Pombert J.F."/>
        </authorList>
    </citation>
    <scope>NUCLEOTIDE SEQUENCE [LARGE SCALE GENOMIC DNA]</scope>
    <source>
        <strain evidence="3 4">32O-Y</strain>
    </source>
</reference>
<dbReference type="AlphaFoldDB" id="A0A0U2IMH8"/>
<proteinExistence type="predicted"/>
<evidence type="ECO:0000313" key="3">
    <source>
        <dbReference type="EMBL" id="ALS22715.1"/>
    </source>
</evidence>
<dbReference type="RefSeq" id="WP_062408886.1">
    <property type="nucleotide sequence ID" value="NZ_BJCS01000001.1"/>
</dbReference>
<evidence type="ECO:0000256" key="1">
    <source>
        <dbReference type="SAM" id="MobiDB-lite"/>
    </source>
</evidence>
<organism evidence="3 4">
    <name type="scientific">Paenibacillus naphthalenovorans</name>
    <dbReference type="NCBI Taxonomy" id="162209"/>
    <lineage>
        <taxon>Bacteria</taxon>
        <taxon>Bacillati</taxon>
        <taxon>Bacillota</taxon>
        <taxon>Bacilli</taxon>
        <taxon>Bacillales</taxon>
        <taxon>Paenibacillaceae</taxon>
        <taxon>Paenibacillus</taxon>
    </lineage>
</organism>
<feature type="region of interest" description="Disordered" evidence="1">
    <location>
        <begin position="23"/>
        <end position="62"/>
    </location>
</feature>